<evidence type="ECO:0000313" key="21">
    <source>
        <dbReference type="Proteomes" id="UP000825729"/>
    </source>
</evidence>
<feature type="compositionally biased region" description="Low complexity" evidence="15">
    <location>
        <begin position="224"/>
        <end position="252"/>
    </location>
</feature>
<name>A0AAV7EQL1_ARIFI</name>
<evidence type="ECO:0000256" key="9">
    <source>
        <dbReference type="ARBA" id="ARBA00023140"/>
    </source>
</evidence>
<feature type="region of interest" description="Disordered" evidence="15">
    <location>
        <begin position="521"/>
        <end position="695"/>
    </location>
</feature>
<evidence type="ECO:0000256" key="3">
    <source>
        <dbReference type="ARBA" id="ARBA00022448"/>
    </source>
</evidence>
<keyword evidence="3 14" id="KW-0813">Transport</keyword>
<evidence type="ECO:0000256" key="10">
    <source>
        <dbReference type="ARBA" id="ARBA00029502"/>
    </source>
</evidence>
<dbReference type="InterPro" id="IPR040554">
    <property type="entry name" value="KPWE_PEX14_dom"/>
</dbReference>
<evidence type="ECO:0000259" key="18">
    <source>
        <dbReference type="Pfam" id="PF17733"/>
    </source>
</evidence>
<feature type="domain" description="Peroxisomal membrane protein PEX14 central plants" evidence="19">
    <location>
        <begin position="265"/>
        <end position="382"/>
    </location>
</feature>
<dbReference type="GO" id="GO:0005102">
    <property type="term" value="F:signaling receptor binding"/>
    <property type="evidence" value="ECO:0007669"/>
    <property type="project" value="TreeGrafter"/>
</dbReference>
<feature type="compositionally biased region" description="Polar residues" evidence="15">
    <location>
        <begin position="521"/>
        <end position="539"/>
    </location>
</feature>
<protein>
    <recommendedName>
        <fullName evidence="10 14">Peroxisomal membrane protein PEX14</fullName>
    </recommendedName>
    <alternativeName>
        <fullName evidence="11 14">Peroxin-14</fullName>
    </alternativeName>
</protein>
<dbReference type="EMBL" id="JAINDJ010000004">
    <property type="protein sequence ID" value="KAG9449957.1"/>
    <property type="molecule type" value="Genomic_DNA"/>
</dbReference>
<feature type="compositionally biased region" description="Basic and acidic residues" evidence="15">
    <location>
        <begin position="423"/>
        <end position="435"/>
    </location>
</feature>
<feature type="compositionally biased region" description="Basic residues" evidence="15">
    <location>
        <begin position="95"/>
        <end position="105"/>
    </location>
</feature>
<dbReference type="InterPro" id="IPR054154">
    <property type="entry name" value="PEX14-like_M_plants"/>
</dbReference>
<evidence type="ECO:0000256" key="6">
    <source>
        <dbReference type="ARBA" id="ARBA00022989"/>
    </source>
</evidence>
<organism evidence="20 21">
    <name type="scientific">Aristolochia fimbriata</name>
    <name type="common">White veined hardy Dutchman's pipe vine</name>
    <dbReference type="NCBI Taxonomy" id="158543"/>
    <lineage>
        <taxon>Eukaryota</taxon>
        <taxon>Viridiplantae</taxon>
        <taxon>Streptophyta</taxon>
        <taxon>Embryophyta</taxon>
        <taxon>Tracheophyta</taxon>
        <taxon>Spermatophyta</taxon>
        <taxon>Magnoliopsida</taxon>
        <taxon>Magnoliidae</taxon>
        <taxon>Piperales</taxon>
        <taxon>Aristolochiaceae</taxon>
        <taxon>Aristolochia</taxon>
    </lineage>
</organism>
<evidence type="ECO:0000259" key="17">
    <source>
        <dbReference type="Pfam" id="PF07727"/>
    </source>
</evidence>
<feature type="compositionally biased region" description="Basic and acidic residues" evidence="15">
    <location>
        <begin position="465"/>
        <end position="477"/>
    </location>
</feature>
<proteinExistence type="inferred from homology"/>
<gene>
    <name evidence="20" type="ORF">H6P81_009922</name>
</gene>
<feature type="region of interest" description="Disordered" evidence="15">
    <location>
        <begin position="85"/>
        <end position="145"/>
    </location>
</feature>
<feature type="domain" description="Peroxisome membrane anchor protein Pex14p N-terminal" evidence="16">
    <location>
        <begin position="171"/>
        <end position="215"/>
    </location>
</feature>
<dbReference type="GO" id="GO:0016560">
    <property type="term" value="P:protein import into peroxisome matrix, docking"/>
    <property type="evidence" value="ECO:0007669"/>
    <property type="project" value="UniProtKB-UniRule"/>
</dbReference>
<keyword evidence="7" id="KW-0811">Translocation</keyword>
<feature type="domain" description="Reverse transcriptase Ty1/copia-type" evidence="17">
    <location>
        <begin position="1"/>
        <end position="81"/>
    </location>
</feature>
<evidence type="ECO:0000256" key="2">
    <source>
        <dbReference type="ARBA" id="ARBA00005443"/>
    </source>
</evidence>
<dbReference type="PANTHER" id="PTHR23058:SF0">
    <property type="entry name" value="PEROXISOMAL MEMBRANE PROTEIN PEX14"/>
    <property type="match status" value="1"/>
</dbReference>
<evidence type="ECO:0000256" key="14">
    <source>
        <dbReference type="RuleBase" id="RU367032"/>
    </source>
</evidence>
<evidence type="ECO:0000256" key="8">
    <source>
        <dbReference type="ARBA" id="ARBA00023136"/>
    </source>
</evidence>
<dbReference type="Pfam" id="PF07727">
    <property type="entry name" value="RVT_2"/>
    <property type="match status" value="1"/>
</dbReference>
<accession>A0AAV7EQL1</accession>
<evidence type="ECO:0000256" key="15">
    <source>
        <dbReference type="SAM" id="MobiDB-lite"/>
    </source>
</evidence>
<keyword evidence="4" id="KW-0812">Transmembrane</keyword>
<sequence length="695" mass="76194">MTQPPGFQDKSRPNIVCNLHKSVYGLKQSPWALYHRLTLFLLELGFILSKVDSSLLIWSTAHNVTFILVYVDDIIVTGSSTLDISKPSDGPGEWRHHRFHHRQRGKSVEPKKPSMGSRSTTTPGLTDNQPIKEDASPESVKPMSGNEQVNNMEAAKETSPKSAFVNTEPMREEQVQNAVKFLSHPKVRGSPVIYRRSFLERKGLTKEEIDEAFRRVPDPPPNATSTQDSQLQPSPSTQPQVSSQTPSVAVSPGVTPMMPPVKQPRFQWSHAFFAVGILAASGCGTAVLLKNVIVPRFKSWVRNVVLEENHSEKKETSTPSLAEEAAAAAKAAAAAAVDVAKASQDMLNSKNEERKFFESCMTLLDMQTKEMKSMSNAICKLEATREVHQPDVRQPADEFVQSSTMNGSNNDSWRSLISQQQKVNDRANAESHSERPSSAPASTDSAAGHYPKSYMEIMSMIQRGEKPPGIRDIDDRPPNPNQPPSNPLMAPRAKPWESTNVQQNFSYGPQSEIKVEASNFVPQGNQISTDSNGKSSIPSGDTPEPWWRRKSVTISEIQPATEEERPIRRAWVPPQPPSVVVPEAAAAIRKPKPAAQKEQSSDGGSTTDETPSSIKAMVTPEDGSGAEEPRAYDQLMANGVGEKEHLSSMGSYSASDDTPSLKKVSDVEVANGNPERLLDLKPIEEEQSNGSVEAV</sequence>
<evidence type="ECO:0000313" key="20">
    <source>
        <dbReference type="EMBL" id="KAG9449957.1"/>
    </source>
</evidence>
<dbReference type="AlphaFoldDB" id="A0AAV7EQL1"/>
<dbReference type="FunFam" id="1.10.10.10:FF:000217">
    <property type="entry name" value="Peroxisomal membrane protein PEX14"/>
    <property type="match status" value="1"/>
</dbReference>
<dbReference type="InterPro" id="IPR036388">
    <property type="entry name" value="WH-like_DNA-bd_sf"/>
</dbReference>
<dbReference type="Proteomes" id="UP000825729">
    <property type="component" value="Unassembled WGS sequence"/>
</dbReference>
<dbReference type="Gene3D" id="1.10.10.10">
    <property type="entry name" value="Winged helix-like DNA-binding domain superfamily/Winged helix DNA-binding domain"/>
    <property type="match status" value="1"/>
</dbReference>
<evidence type="ECO:0000256" key="11">
    <source>
        <dbReference type="ARBA" id="ARBA00029691"/>
    </source>
</evidence>
<feature type="compositionally biased region" description="Polar residues" evidence="15">
    <location>
        <begin position="116"/>
        <end position="129"/>
    </location>
</feature>
<dbReference type="GO" id="GO:1990429">
    <property type="term" value="C:peroxisomal importomer complex"/>
    <property type="evidence" value="ECO:0007669"/>
    <property type="project" value="TreeGrafter"/>
</dbReference>
<dbReference type="PANTHER" id="PTHR23058">
    <property type="entry name" value="PEROXISOMAL MEMBRANE PROTEIN PEX14"/>
    <property type="match status" value="1"/>
</dbReference>
<evidence type="ECO:0000259" key="19">
    <source>
        <dbReference type="Pfam" id="PF23020"/>
    </source>
</evidence>
<keyword evidence="5 14" id="KW-0653">Protein transport</keyword>
<keyword evidence="9 14" id="KW-0576">Peroxisome</keyword>
<feature type="compositionally biased region" description="Low complexity" evidence="15">
    <location>
        <begin position="436"/>
        <end position="447"/>
    </location>
</feature>
<feature type="compositionally biased region" description="Polar residues" evidence="15">
    <location>
        <begin position="648"/>
        <end position="658"/>
    </location>
</feature>
<feature type="region of interest" description="Disordered" evidence="15">
    <location>
        <begin position="465"/>
        <end position="503"/>
    </location>
</feature>
<comment type="subcellular location">
    <subcellularLocation>
        <location evidence="1">Peroxisome membrane</location>
        <topology evidence="1">Single-pass membrane protein</topology>
    </subcellularLocation>
</comment>
<keyword evidence="8 14" id="KW-0472">Membrane</keyword>
<evidence type="ECO:0000256" key="12">
    <source>
        <dbReference type="ARBA" id="ARBA00053920"/>
    </source>
</evidence>
<feature type="region of interest" description="Disordered" evidence="15">
    <location>
        <begin position="418"/>
        <end position="449"/>
    </location>
</feature>
<reference evidence="20 21" key="1">
    <citation type="submission" date="2021-07" db="EMBL/GenBank/DDBJ databases">
        <title>The Aristolochia fimbriata genome: insights into angiosperm evolution, floral development and chemical biosynthesis.</title>
        <authorList>
            <person name="Jiao Y."/>
        </authorList>
    </citation>
    <scope>NUCLEOTIDE SEQUENCE [LARGE SCALE GENOMIC DNA]</scope>
    <source>
        <strain evidence="20">IBCAS-2021</strain>
        <tissue evidence="20">Leaf</tissue>
    </source>
</reference>
<keyword evidence="21" id="KW-1185">Reference proteome</keyword>
<dbReference type="InterPro" id="IPR006785">
    <property type="entry name" value="Pex14_N"/>
</dbReference>
<dbReference type="InterPro" id="IPR013103">
    <property type="entry name" value="RVT_2"/>
</dbReference>
<comment type="similarity">
    <text evidence="2 14">Belongs to the peroxin-14 family.</text>
</comment>
<feature type="compositionally biased region" description="Polar residues" evidence="15">
    <location>
        <begin position="601"/>
        <end position="613"/>
    </location>
</feature>
<dbReference type="Pfam" id="PF23020">
    <property type="entry name" value="PEX14-like_2nd"/>
    <property type="match status" value="1"/>
</dbReference>
<evidence type="ECO:0000256" key="1">
    <source>
        <dbReference type="ARBA" id="ARBA00004549"/>
    </source>
</evidence>
<evidence type="ECO:0000256" key="13">
    <source>
        <dbReference type="ARBA" id="ARBA00064754"/>
    </source>
</evidence>
<evidence type="ECO:0000259" key="16">
    <source>
        <dbReference type="Pfam" id="PF04695"/>
    </source>
</evidence>
<evidence type="ECO:0000256" key="5">
    <source>
        <dbReference type="ARBA" id="ARBA00022927"/>
    </source>
</evidence>
<dbReference type="Pfam" id="PF17733">
    <property type="entry name" value="KPWE_dom"/>
    <property type="match status" value="1"/>
</dbReference>
<feature type="domain" description="Peroxisomal membrane protein PEX14-like KPWE" evidence="18">
    <location>
        <begin position="450"/>
        <end position="497"/>
    </location>
</feature>
<comment type="function">
    <text evidence="12 14">Component of the PEX13-PEX14 docking complex, a translocon channel that specifically mediates the import of peroxisomal cargo proteins bound to PEX5 receptor. The PEX13-PEX14 docking complex forms a large import pore which can be opened to a diameter of about 9 nm. Mechanistically, PEX5 receptor along with cargo proteins associates with the PEX14 subunit of the PEX13-PEX14 docking complex in the cytosol, leading to the insertion of the receptor into the organelle membrane with the concomitant translocation of the cargo into the peroxisome matrix.</text>
</comment>
<comment type="caution">
    <text evidence="20">The sequence shown here is derived from an EMBL/GenBank/DDBJ whole genome shotgun (WGS) entry which is preliminary data.</text>
</comment>
<feature type="compositionally biased region" description="Low complexity" evidence="15">
    <location>
        <begin position="580"/>
        <end position="597"/>
    </location>
</feature>
<dbReference type="GO" id="GO:0005778">
    <property type="term" value="C:peroxisomal membrane"/>
    <property type="evidence" value="ECO:0007669"/>
    <property type="project" value="UniProtKB-SubCell"/>
</dbReference>
<evidence type="ECO:0000256" key="7">
    <source>
        <dbReference type="ARBA" id="ARBA00023010"/>
    </source>
</evidence>
<feature type="region of interest" description="Disordered" evidence="15">
    <location>
        <begin position="209"/>
        <end position="256"/>
    </location>
</feature>
<dbReference type="Pfam" id="PF04695">
    <property type="entry name" value="Pex14_N"/>
    <property type="match status" value="1"/>
</dbReference>
<comment type="subunit">
    <text evidence="13">Interacts with PEX13; forming the PEX13-PEX14 docking complex. Interacts with PEX5 (via WxxxF/Y motifs).</text>
</comment>
<keyword evidence="6" id="KW-1133">Transmembrane helix</keyword>
<dbReference type="InterPro" id="IPR025655">
    <property type="entry name" value="PEX14"/>
</dbReference>
<evidence type="ECO:0000256" key="4">
    <source>
        <dbReference type="ARBA" id="ARBA00022692"/>
    </source>
</evidence>